<name>A0A9W5F3I8_9HYPH</name>
<protein>
    <submittedName>
        <fullName evidence="1">Uncharacterized protein</fullName>
    </submittedName>
</protein>
<dbReference type="RefSeq" id="WP_080823687.1">
    <property type="nucleotide sequence ID" value="NZ_LT009721.1"/>
</dbReference>
<proteinExistence type="predicted"/>
<evidence type="ECO:0000313" key="1">
    <source>
        <dbReference type="EMBL" id="CUX03371.1"/>
    </source>
</evidence>
<sequence>MSSNETTVHTVERDNNRPLRFTGQRIGYAYSTSDRGRENFSGQTGMSQVLKLFVSKRGEYIACCTWITQWQGHRDSHDAIVTRDREEVFEFFGFGWLAMELYAGTGWDIAEDLDKAA</sequence>
<comment type="caution">
    <text evidence="1">The sequence shown here is derived from an EMBL/GenBank/DDBJ whole genome shotgun (WGS) entry which is preliminary data.</text>
</comment>
<gene>
    <name evidence="1" type="ORF">AGR2A_pb10132</name>
</gene>
<organism evidence="1 2">
    <name type="scientific">Agrobacterium genomosp. 2 str. CFBP 5494</name>
    <dbReference type="NCBI Taxonomy" id="1183436"/>
    <lineage>
        <taxon>Bacteria</taxon>
        <taxon>Pseudomonadati</taxon>
        <taxon>Pseudomonadota</taxon>
        <taxon>Alphaproteobacteria</taxon>
        <taxon>Hyphomicrobiales</taxon>
        <taxon>Rhizobiaceae</taxon>
        <taxon>Rhizobium/Agrobacterium group</taxon>
        <taxon>Agrobacterium</taxon>
        <taxon>Agrobacterium tumefaciens complex</taxon>
    </lineage>
</organism>
<keyword evidence="2" id="KW-1185">Reference proteome</keyword>
<accession>A0A9W5F3I8</accession>
<dbReference type="AlphaFoldDB" id="A0A9W5F3I8"/>
<dbReference type="EMBL" id="FBVY01000047">
    <property type="protein sequence ID" value="CUX03371.1"/>
    <property type="molecule type" value="Genomic_DNA"/>
</dbReference>
<evidence type="ECO:0000313" key="2">
    <source>
        <dbReference type="Proteomes" id="UP000191933"/>
    </source>
</evidence>
<dbReference type="Proteomes" id="UP000191933">
    <property type="component" value="Unassembled WGS sequence"/>
</dbReference>
<reference evidence="1 2" key="1">
    <citation type="submission" date="2016-01" db="EMBL/GenBank/DDBJ databases">
        <authorList>
            <person name="Regsiter A."/>
            <person name="william w."/>
        </authorList>
    </citation>
    <scope>NUCLEOTIDE SEQUENCE [LARGE SCALE GENOMIC DNA]</scope>
    <source>
        <strain evidence="1 2">CFBP 5494</strain>
    </source>
</reference>